<evidence type="ECO:0000313" key="2">
    <source>
        <dbReference type="EMBL" id="SEB31908.1"/>
    </source>
</evidence>
<organism evidence="2 3">
    <name type="scientific">Streptomyces misionensis</name>
    <dbReference type="NCBI Taxonomy" id="67331"/>
    <lineage>
        <taxon>Bacteria</taxon>
        <taxon>Bacillati</taxon>
        <taxon>Actinomycetota</taxon>
        <taxon>Actinomycetes</taxon>
        <taxon>Kitasatosporales</taxon>
        <taxon>Streptomycetaceae</taxon>
        <taxon>Streptomyces</taxon>
    </lineage>
</organism>
<feature type="region of interest" description="Disordered" evidence="1">
    <location>
        <begin position="1"/>
        <end position="24"/>
    </location>
</feature>
<sequence length="128" mass="14177">MPPLPRRARGRGGRSVPSSRKARKEMDVMHLRIYEVDVPIHDTNHPDRHGVHVFTGVADSPAAALRRAHEVYDAALAAHTAGLEIPGKQPDSWGARGLRPGWQLEWPAAKAGLWHNPLSWTSRSDFAL</sequence>
<evidence type="ECO:0000256" key="1">
    <source>
        <dbReference type="SAM" id="MobiDB-lite"/>
    </source>
</evidence>
<feature type="compositionally biased region" description="Basic residues" evidence="1">
    <location>
        <begin position="1"/>
        <end position="12"/>
    </location>
</feature>
<dbReference type="Proteomes" id="UP000182375">
    <property type="component" value="Unassembled WGS sequence"/>
</dbReference>
<proteinExistence type="predicted"/>
<evidence type="ECO:0000313" key="3">
    <source>
        <dbReference type="Proteomes" id="UP000182375"/>
    </source>
</evidence>
<gene>
    <name evidence="2" type="ORF">SAMN04490357_0224</name>
</gene>
<dbReference type="AlphaFoldDB" id="A0A1H4IEZ1"/>
<dbReference type="EMBL" id="FNTD01000003">
    <property type="protein sequence ID" value="SEB31908.1"/>
    <property type="molecule type" value="Genomic_DNA"/>
</dbReference>
<reference evidence="2 3" key="1">
    <citation type="submission" date="2016-10" db="EMBL/GenBank/DDBJ databases">
        <authorList>
            <person name="de Groot N.N."/>
        </authorList>
    </citation>
    <scope>NUCLEOTIDE SEQUENCE [LARGE SCALE GENOMIC DNA]</scope>
    <source>
        <strain evidence="2 3">DSM 40306</strain>
    </source>
</reference>
<protein>
    <submittedName>
        <fullName evidence="2">Uncharacterized protein</fullName>
    </submittedName>
</protein>
<accession>A0A1H4IEZ1</accession>
<dbReference type="STRING" id="67331.SAMN04490357_0224"/>
<name>A0A1H4IEZ1_9ACTN</name>